<keyword evidence="8" id="KW-0732">Signal</keyword>
<dbReference type="OrthoDB" id="9787225at2"/>
<dbReference type="InterPro" id="IPR050979">
    <property type="entry name" value="LD-transpeptidase"/>
</dbReference>
<dbReference type="GO" id="GO:0005576">
    <property type="term" value="C:extracellular region"/>
    <property type="evidence" value="ECO:0007669"/>
    <property type="project" value="TreeGrafter"/>
</dbReference>
<keyword evidence="4 7" id="KW-0133">Cell shape</keyword>
<evidence type="ECO:0000313" key="10">
    <source>
        <dbReference type="EMBL" id="TRW14723.1"/>
    </source>
</evidence>
<dbReference type="InterPro" id="IPR038063">
    <property type="entry name" value="Transpep_catalytic_dom"/>
</dbReference>
<keyword evidence="6 7" id="KW-0961">Cell wall biogenesis/degradation</keyword>
<dbReference type="Proteomes" id="UP000317894">
    <property type="component" value="Unassembled WGS sequence"/>
</dbReference>
<proteinExistence type="inferred from homology"/>
<dbReference type="GO" id="GO:0018104">
    <property type="term" value="P:peptidoglycan-protein cross-linking"/>
    <property type="evidence" value="ECO:0007669"/>
    <property type="project" value="TreeGrafter"/>
</dbReference>
<dbReference type="InterPro" id="IPR036365">
    <property type="entry name" value="PGBD-like_sf"/>
</dbReference>
<evidence type="ECO:0000256" key="3">
    <source>
        <dbReference type="ARBA" id="ARBA00022679"/>
    </source>
</evidence>
<keyword evidence="11" id="KW-1185">Reference proteome</keyword>
<dbReference type="PANTHER" id="PTHR30582">
    <property type="entry name" value="L,D-TRANSPEPTIDASE"/>
    <property type="match status" value="1"/>
</dbReference>
<evidence type="ECO:0000256" key="5">
    <source>
        <dbReference type="ARBA" id="ARBA00022984"/>
    </source>
</evidence>
<evidence type="ECO:0000313" key="11">
    <source>
        <dbReference type="Proteomes" id="UP000317894"/>
    </source>
</evidence>
<evidence type="ECO:0000256" key="4">
    <source>
        <dbReference type="ARBA" id="ARBA00022960"/>
    </source>
</evidence>
<dbReference type="GO" id="GO:0071972">
    <property type="term" value="F:peptidoglycan L,D-transpeptidase activity"/>
    <property type="evidence" value="ECO:0007669"/>
    <property type="project" value="TreeGrafter"/>
</dbReference>
<dbReference type="RefSeq" id="WP_144237929.1">
    <property type="nucleotide sequence ID" value="NZ_VJWA01000002.1"/>
</dbReference>
<evidence type="ECO:0000256" key="1">
    <source>
        <dbReference type="ARBA" id="ARBA00004752"/>
    </source>
</evidence>
<comment type="similarity">
    <text evidence="2">Belongs to the YkuD family.</text>
</comment>
<dbReference type="SUPFAM" id="SSF47090">
    <property type="entry name" value="PGBD-like"/>
    <property type="match status" value="1"/>
</dbReference>
<comment type="caution">
    <text evidence="10">The sequence shown here is derived from an EMBL/GenBank/DDBJ whole genome shotgun (WGS) entry which is preliminary data.</text>
</comment>
<dbReference type="GO" id="GO:0071555">
    <property type="term" value="P:cell wall organization"/>
    <property type="evidence" value="ECO:0007669"/>
    <property type="project" value="UniProtKB-UniRule"/>
</dbReference>
<evidence type="ECO:0000256" key="2">
    <source>
        <dbReference type="ARBA" id="ARBA00005992"/>
    </source>
</evidence>
<reference evidence="10 11" key="1">
    <citation type="submission" date="2019-07" db="EMBL/GenBank/DDBJ databases">
        <title>Novel species isolated from glacier.</title>
        <authorList>
            <person name="Liu Q."/>
            <person name="Xin Y.-H."/>
        </authorList>
    </citation>
    <scope>NUCLEOTIDE SEQUENCE [LARGE SCALE GENOMIC DNA]</scope>
    <source>
        <strain evidence="10 11">LB1R16</strain>
    </source>
</reference>
<dbReference type="GO" id="GO:0016740">
    <property type="term" value="F:transferase activity"/>
    <property type="evidence" value="ECO:0007669"/>
    <property type="project" value="UniProtKB-KW"/>
</dbReference>
<sequence>MSRTVSLLPLLALLAAAPAPVATPAAPPAVAPATPPTSDAPLAKAINAQGFVTGTDKAATKRMLIRAQVLLDRAHFSPGVIDGKAGGNLTLALKGYQTANGLEVTGTLDRATWDKLTTDTDPVIRDYTLVDADTAGPFAAPVEPGDYVTMAARPNMTWTSALESLGERAHMDEALIQQLNPGKTLTPGTTILVAAVGRPKLPTITRIAVDKSAGELRAYAGDKLVAVYPATVGSTERPAPDGEWKVRTVATAASYTFDPKRLTFKPKSGGAEVPAGKLTIKPGPNNPVGTTWIDLTKDTYGIHGAPDPRLVGKRASHGCVRLTNWDAKDLANAVKEGTVVAFGGAETRAKT</sequence>
<evidence type="ECO:0000256" key="6">
    <source>
        <dbReference type="ARBA" id="ARBA00023316"/>
    </source>
</evidence>
<organism evidence="10 11">
    <name type="scientific">Glacieibacterium frigidum</name>
    <dbReference type="NCBI Taxonomy" id="2593303"/>
    <lineage>
        <taxon>Bacteria</taxon>
        <taxon>Pseudomonadati</taxon>
        <taxon>Pseudomonadota</taxon>
        <taxon>Alphaproteobacteria</taxon>
        <taxon>Sphingomonadales</taxon>
        <taxon>Sphingosinicellaceae</taxon>
        <taxon>Glacieibacterium</taxon>
    </lineage>
</organism>
<dbReference type="Pfam" id="PF01471">
    <property type="entry name" value="PG_binding_1"/>
    <property type="match status" value="1"/>
</dbReference>
<dbReference type="Gene3D" id="1.10.101.10">
    <property type="entry name" value="PGBD-like superfamily/PGBD"/>
    <property type="match status" value="1"/>
</dbReference>
<protein>
    <submittedName>
        <fullName evidence="10">Murein L,D-transpeptidase</fullName>
    </submittedName>
</protein>
<dbReference type="UniPathway" id="UPA00219"/>
<dbReference type="InterPro" id="IPR005490">
    <property type="entry name" value="LD_TPept_cat_dom"/>
</dbReference>
<dbReference type="SUPFAM" id="SSF141523">
    <property type="entry name" value="L,D-transpeptidase catalytic domain-like"/>
    <property type="match status" value="1"/>
</dbReference>
<feature type="signal peptide" evidence="8">
    <location>
        <begin position="1"/>
        <end position="21"/>
    </location>
</feature>
<feature type="active site" description="Proton donor/acceptor" evidence="7">
    <location>
        <position position="303"/>
    </location>
</feature>
<dbReference type="PROSITE" id="PS52029">
    <property type="entry name" value="LD_TPASE"/>
    <property type="match status" value="1"/>
</dbReference>
<dbReference type="InterPro" id="IPR036366">
    <property type="entry name" value="PGBDSf"/>
</dbReference>
<comment type="pathway">
    <text evidence="1 7">Cell wall biogenesis; peptidoglycan biosynthesis.</text>
</comment>
<evidence type="ECO:0000259" key="9">
    <source>
        <dbReference type="PROSITE" id="PS52029"/>
    </source>
</evidence>
<feature type="chain" id="PRO_5021934068" evidence="8">
    <location>
        <begin position="22"/>
        <end position="351"/>
    </location>
</feature>
<dbReference type="Pfam" id="PF03734">
    <property type="entry name" value="YkuD"/>
    <property type="match status" value="1"/>
</dbReference>
<dbReference type="CDD" id="cd16913">
    <property type="entry name" value="YkuD_like"/>
    <property type="match status" value="1"/>
</dbReference>
<keyword evidence="3" id="KW-0808">Transferase</keyword>
<feature type="active site" description="Nucleophile" evidence="7">
    <location>
        <position position="319"/>
    </location>
</feature>
<evidence type="ECO:0000256" key="7">
    <source>
        <dbReference type="PROSITE-ProRule" id="PRU01373"/>
    </source>
</evidence>
<dbReference type="Gene3D" id="2.40.440.10">
    <property type="entry name" value="L,D-transpeptidase catalytic domain-like"/>
    <property type="match status" value="1"/>
</dbReference>
<gene>
    <name evidence="10" type="ORF">FMM06_13635</name>
</gene>
<dbReference type="PANTHER" id="PTHR30582:SF30">
    <property type="entry name" value="BLR4375 PROTEIN"/>
    <property type="match status" value="1"/>
</dbReference>
<name>A0A552U937_9SPHN</name>
<evidence type="ECO:0000256" key="8">
    <source>
        <dbReference type="SAM" id="SignalP"/>
    </source>
</evidence>
<accession>A0A552U937</accession>
<dbReference type="InterPro" id="IPR002477">
    <property type="entry name" value="Peptidoglycan-bd-like"/>
</dbReference>
<dbReference type="AlphaFoldDB" id="A0A552U937"/>
<dbReference type="EMBL" id="VJWA01000002">
    <property type="protein sequence ID" value="TRW14723.1"/>
    <property type="molecule type" value="Genomic_DNA"/>
</dbReference>
<feature type="domain" description="L,D-TPase catalytic" evidence="9">
    <location>
        <begin position="205"/>
        <end position="343"/>
    </location>
</feature>
<dbReference type="GO" id="GO:0008360">
    <property type="term" value="P:regulation of cell shape"/>
    <property type="evidence" value="ECO:0007669"/>
    <property type="project" value="UniProtKB-UniRule"/>
</dbReference>
<keyword evidence="5 7" id="KW-0573">Peptidoglycan synthesis</keyword>